<dbReference type="RefSeq" id="WP_091935480.1">
    <property type="nucleotide sequence ID" value="NZ_FNCY01000003.1"/>
</dbReference>
<dbReference type="InterPro" id="IPR035965">
    <property type="entry name" value="PAS-like_dom_sf"/>
</dbReference>
<protein>
    <recommendedName>
        <fullName evidence="1">diguanylate cyclase</fullName>
        <ecNumber evidence="1">2.7.7.65</ecNumber>
    </recommendedName>
</protein>
<evidence type="ECO:0000313" key="5">
    <source>
        <dbReference type="EMBL" id="SDH12028.1"/>
    </source>
</evidence>
<dbReference type="Pfam" id="PF00990">
    <property type="entry name" value="GGDEF"/>
    <property type="match status" value="1"/>
</dbReference>
<dbReference type="PANTHER" id="PTHR45138">
    <property type="entry name" value="REGULATORY COMPONENTS OF SENSORY TRANSDUCTION SYSTEM"/>
    <property type="match status" value="1"/>
</dbReference>
<feature type="transmembrane region" description="Helical" evidence="3">
    <location>
        <begin position="67"/>
        <end position="87"/>
    </location>
</feature>
<feature type="transmembrane region" description="Helical" evidence="3">
    <location>
        <begin position="43"/>
        <end position="61"/>
    </location>
</feature>
<keyword evidence="3" id="KW-1133">Transmembrane helix</keyword>
<feature type="transmembrane region" description="Helical" evidence="3">
    <location>
        <begin position="99"/>
        <end position="117"/>
    </location>
</feature>
<dbReference type="EMBL" id="FNCY01000003">
    <property type="protein sequence ID" value="SDH12028.1"/>
    <property type="molecule type" value="Genomic_DNA"/>
</dbReference>
<dbReference type="NCBIfam" id="TIGR00254">
    <property type="entry name" value="GGDEF"/>
    <property type="match status" value="1"/>
</dbReference>
<dbReference type="Gene3D" id="3.30.450.20">
    <property type="entry name" value="PAS domain"/>
    <property type="match status" value="1"/>
</dbReference>
<gene>
    <name evidence="5" type="ORF">SAMN05660652_01277</name>
</gene>
<reference evidence="5 6" key="1">
    <citation type="submission" date="2016-10" db="EMBL/GenBank/DDBJ databases">
        <authorList>
            <person name="de Groot N.N."/>
        </authorList>
    </citation>
    <scope>NUCLEOTIDE SEQUENCE [LARGE SCALE GENOMIC DNA]</scope>
    <source>
        <strain evidence="5 6">DSM 5885</strain>
    </source>
</reference>
<dbReference type="Gene3D" id="3.30.70.270">
    <property type="match status" value="1"/>
</dbReference>
<keyword evidence="6" id="KW-1185">Reference proteome</keyword>
<organism evidence="5 6">
    <name type="scientific">Propionivibrio dicarboxylicus</name>
    <dbReference type="NCBI Taxonomy" id="83767"/>
    <lineage>
        <taxon>Bacteria</taxon>
        <taxon>Pseudomonadati</taxon>
        <taxon>Pseudomonadota</taxon>
        <taxon>Betaproteobacteria</taxon>
        <taxon>Rhodocyclales</taxon>
        <taxon>Rhodocyclaceae</taxon>
        <taxon>Propionivibrio</taxon>
    </lineage>
</organism>
<dbReference type="SMART" id="SM00267">
    <property type="entry name" value="GGDEF"/>
    <property type="match status" value="1"/>
</dbReference>
<dbReference type="AlphaFoldDB" id="A0A1G7ZTL4"/>
<dbReference type="PROSITE" id="PS50887">
    <property type="entry name" value="GGDEF"/>
    <property type="match status" value="1"/>
</dbReference>
<feature type="transmembrane region" description="Helical" evidence="3">
    <location>
        <begin position="129"/>
        <end position="150"/>
    </location>
</feature>
<evidence type="ECO:0000259" key="4">
    <source>
        <dbReference type="PROSITE" id="PS50887"/>
    </source>
</evidence>
<sequence length="536" mass="60187">MHPINLLDMRTLLMGNVVSSFVCFGVLLMLWQYNRARFPETVYWLRTMYLESIALASIVARGVVPDVISYMGSSVLLILGALQFYEGLSRYVGRVISQLYHLSALTIFLAIQSYVTYGYEEPNIMLRNINVSAFFALICAQCAWVMLYRVPADRYPGTAPVGWLMSLYCLLNCGKIISYAFLPVPNDYFKAGYYDAFSLLVYQFLLFALTSSLVLMVNRRLHTALEADIERTRCSEAAARVSEARLVRAELASRAGNWELHLDTNRVLGSEGAARIYGIAVAQMDYDGLKKFPLPEYREMLDRAMIRLIRQQVPFDMEFKIRAVDSGQVKDVRSLATFDAAHRVVFGTVQDISDRKAIENQLERLAQIDTLTGTYTRRQFMALAERELARAIRYSSMTSVMMVDVDKFKGVNDSFGHQMGDRVLRELGQLFATALRETDFVGRLGGEEFAVFLPETDLPLAVEVAERLRKAVEQLVLPLEGGEVLNVTVSIGVAPFSGVVANIDSPLADADKALYEAKRSGRNRICQFGDRTLAVA</sequence>
<dbReference type="SUPFAM" id="SSF55785">
    <property type="entry name" value="PYP-like sensor domain (PAS domain)"/>
    <property type="match status" value="1"/>
</dbReference>
<keyword evidence="3" id="KW-0472">Membrane</keyword>
<dbReference type="InterPro" id="IPR000160">
    <property type="entry name" value="GGDEF_dom"/>
</dbReference>
<feature type="transmembrane region" description="Helical" evidence="3">
    <location>
        <begin position="196"/>
        <end position="217"/>
    </location>
</feature>
<dbReference type="Proteomes" id="UP000198607">
    <property type="component" value="Unassembled WGS sequence"/>
</dbReference>
<feature type="domain" description="GGDEF" evidence="4">
    <location>
        <begin position="396"/>
        <end position="530"/>
    </location>
</feature>
<dbReference type="EC" id="2.7.7.65" evidence="1"/>
<name>A0A1G7ZTL4_9RHOO</name>
<evidence type="ECO:0000256" key="3">
    <source>
        <dbReference type="SAM" id="Phobius"/>
    </source>
</evidence>
<dbReference type="SUPFAM" id="SSF55073">
    <property type="entry name" value="Nucleotide cyclase"/>
    <property type="match status" value="1"/>
</dbReference>
<evidence type="ECO:0000256" key="1">
    <source>
        <dbReference type="ARBA" id="ARBA00012528"/>
    </source>
</evidence>
<dbReference type="FunFam" id="3.30.70.270:FF:000001">
    <property type="entry name" value="Diguanylate cyclase domain protein"/>
    <property type="match status" value="1"/>
</dbReference>
<comment type="catalytic activity">
    <reaction evidence="2">
        <text>2 GTP = 3',3'-c-di-GMP + 2 diphosphate</text>
        <dbReference type="Rhea" id="RHEA:24898"/>
        <dbReference type="ChEBI" id="CHEBI:33019"/>
        <dbReference type="ChEBI" id="CHEBI:37565"/>
        <dbReference type="ChEBI" id="CHEBI:58805"/>
        <dbReference type="EC" id="2.7.7.65"/>
    </reaction>
</comment>
<evidence type="ECO:0000256" key="2">
    <source>
        <dbReference type="ARBA" id="ARBA00034247"/>
    </source>
</evidence>
<keyword evidence="3" id="KW-0812">Transmembrane</keyword>
<dbReference type="GO" id="GO:0052621">
    <property type="term" value="F:diguanylate cyclase activity"/>
    <property type="evidence" value="ECO:0007669"/>
    <property type="project" value="UniProtKB-EC"/>
</dbReference>
<dbReference type="InterPro" id="IPR050469">
    <property type="entry name" value="Diguanylate_Cyclase"/>
</dbReference>
<dbReference type="InterPro" id="IPR029787">
    <property type="entry name" value="Nucleotide_cyclase"/>
</dbReference>
<dbReference type="OrthoDB" id="9813903at2"/>
<dbReference type="InterPro" id="IPR043128">
    <property type="entry name" value="Rev_trsase/Diguanyl_cyclase"/>
</dbReference>
<dbReference type="STRING" id="83767.SAMN05660652_01277"/>
<dbReference type="PANTHER" id="PTHR45138:SF9">
    <property type="entry name" value="DIGUANYLATE CYCLASE DGCM-RELATED"/>
    <property type="match status" value="1"/>
</dbReference>
<evidence type="ECO:0000313" key="6">
    <source>
        <dbReference type="Proteomes" id="UP000198607"/>
    </source>
</evidence>
<accession>A0A1G7ZTL4</accession>
<feature type="transmembrane region" description="Helical" evidence="3">
    <location>
        <begin position="12"/>
        <end position="31"/>
    </location>
</feature>
<dbReference type="CDD" id="cd01949">
    <property type="entry name" value="GGDEF"/>
    <property type="match status" value="1"/>
</dbReference>
<proteinExistence type="predicted"/>
<feature type="transmembrane region" description="Helical" evidence="3">
    <location>
        <begin position="162"/>
        <end position="184"/>
    </location>
</feature>